<gene>
    <name evidence="7" type="ORF">LTRI10_LOCUS30850</name>
</gene>
<dbReference type="Proteomes" id="UP001497516">
    <property type="component" value="Chromosome 5"/>
</dbReference>
<evidence type="ECO:0000256" key="4">
    <source>
        <dbReference type="ARBA" id="ARBA00023136"/>
    </source>
</evidence>
<evidence type="ECO:0000256" key="6">
    <source>
        <dbReference type="SAM" id="Phobius"/>
    </source>
</evidence>
<keyword evidence="1" id="KW-0602">Photosynthesis</keyword>
<feature type="transmembrane region" description="Helical" evidence="6">
    <location>
        <begin position="97"/>
        <end position="118"/>
    </location>
</feature>
<evidence type="ECO:0000256" key="3">
    <source>
        <dbReference type="ARBA" id="ARBA00022989"/>
    </source>
</evidence>
<keyword evidence="8" id="KW-1185">Reference proteome</keyword>
<dbReference type="GO" id="GO:0009523">
    <property type="term" value="C:photosystem II"/>
    <property type="evidence" value="ECO:0007669"/>
    <property type="project" value="UniProtKB-KW"/>
</dbReference>
<evidence type="ECO:0000256" key="1">
    <source>
        <dbReference type="ARBA" id="ARBA00022531"/>
    </source>
</evidence>
<keyword evidence="5" id="KW-0604">Photosystem II</keyword>
<dbReference type="PANTHER" id="PTHR34455">
    <property type="entry name" value="OS07G0673550 PROTEIN"/>
    <property type="match status" value="1"/>
</dbReference>
<reference evidence="7 8" key="1">
    <citation type="submission" date="2024-04" db="EMBL/GenBank/DDBJ databases">
        <authorList>
            <person name="Fracassetti M."/>
        </authorList>
    </citation>
    <scope>NUCLEOTIDE SEQUENCE [LARGE SCALE GENOMIC DNA]</scope>
</reference>
<dbReference type="InterPro" id="IPR009518">
    <property type="entry name" value="PSII_PsbX"/>
</dbReference>
<dbReference type="Gene3D" id="1.20.5.510">
    <property type="entry name" value="Single helix bin"/>
    <property type="match status" value="1"/>
</dbReference>
<keyword evidence="4 6" id="KW-0472">Membrane</keyword>
<dbReference type="EMBL" id="OZ034818">
    <property type="protein sequence ID" value="CAL1390038.1"/>
    <property type="molecule type" value="Genomic_DNA"/>
</dbReference>
<organism evidence="7 8">
    <name type="scientific">Linum trigynum</name>
    <dbReference type="NCBI Taxonomy" id="586398"/>
    <lineage>
        <taxon>Eukaryota</taxon>
        <taxon>Viridiplantae</taxon>
        <taxon>Streptophyta</taxon>
        <taxon>Embryophyta</taxon>
        <taxon>Tracheophyta</taxon>
        <taxon>Spermatophyta</taxon>
        <taxon>Magnoliopsida</taxon>
        <taxon>eudicotyledons</taxon>
        <taxon>Gunneridae</taxon>
        <taxon>Pentapetalae</taxon>
        <taxon>rosids</taxon>
        <taxon>fabids</taxon>
        <taxon>Malpighiales</taxon>
        <taxon>Linaceae</taxon>
        <taxon>Linum</taxon>
    </lineage>
</organism>
<feature type="transmembrane region" description="Helical" evidence="6">
    <location>
        <begin position="63"/>
        <end position="85"/>
    </location>
</feature>
<keyword evidence="3 6" id="KW-1133">Transmembrane helix</keyword>
<evidence type="ECO:0000256" key="5">
    <source>
        <dbReference type="ARBA" id="ARBA00023276"/>
    </source>
</evidence>
<accession>A0AAV2EWP9</accession>
<sequence>MATVSMSLPLTSATQLKGFNNNQPKGLAIIKSFPSAFSTTTTTKNPSSRRSFRVDASSLKERAVAGATAAALAASMAMPEVASAAADSSLTPSLENFLLSIAAGGFVLAAIGGAIVGVSNFDPVKRA</sequence>
<proteinExistence type="predicted"/>
<protein>
    <submittedName>
        <fullName evidence="7">Uncharacterized protein</fullName>
    </submittedName>
</protein>
<evidence type="ECO:0000256" key="2">
    <source>
        <dbReference type="ARBA" id="ARBA00022692"/>
    </source>
</evidence>
<name>A0AAV2EWP9_9ROSI</name>
<evidence type="ECO:0000313" key="7">
    <source>
        <dbReference type="EMBL" id="CAL1390038.1"/>
    </source>
</evidence>
<dbReference type="AlphaFoldDB" id="A0AAV2EWP9"/>
<dbReference type="GO" id="GO:0015979">
    <property type="term" value="P:photosynthesis"/>
    <property type="evidence" value="ECO:0007669"/>
    <property type="project" value="UniProtKB-KW"/>
</dbReference>
<dbReference type="Pfam" id="PF06596">
    <property type="entry name" value="PsbX"/>
    <property type="match status" value="1"/>
</dbReference>
<dbReference type="PANTHER" id="PTHR34455:SF1">
    <property type="entry name" value="OS07G0673550 PROTEIN"/>
    <property type="match status" value="1"/>
</dbReference>
<keyword evidence="2 6" id="KW-0812">Transmembrane</keyword>
<evidence type="ECO:0000313" key="8">
    <source>
        <dbReference type="Proteomes" id="UP001497516"/>
    </source>
</evidence>